<dbReference type="Proteomes" id="UP001597351">
    <property type="component" value="Unassembled WGS sequence"/>
</dbReference>
<dbReference type="InterPro" id="IPR002528">
    <property type="entry name" value="MATE_fam"/>
</dbReference>
<dbReference type="RefSeq" id="WP_343919451.1">
    <property type="nucleotide sequence ID" value="NZ_BAAAJT010000002.1"/>
</dbReference>
<feature type="transmembrane region" description="Helical" evidence="6">
    <location>
        <begin position="55"/>
        <end position="77"/>
    </location>
</feature>
<sequence>MTVVDATAPGHHGQLEKLARRGTASVLGAACSAVFGVLVVVIVTNGFDPTVAGTLFAATSVFLILEAVAVLGTDTGLVKWLPTLLATGRGVDVRRTLVVATVPVLLTSVATGVVLHLVAGTLAPVIVGDDAAATGQAMLRALAVVLPVATLHALLLAATRGMGTMRPTVVVENVGRFGLQALAVLAVLLLDGGSTALALAWGLPYLPGLVVTAVWLHRLVRRASPPATAGAVPEAWSTLARAFWAYTAPRALARVVQAGLKRSDVVMVAALASPAAAALYTAATRFVVLGQLFVQAVQQALSPQLSSLFAKRETRAADSVFQAATQWSMLAAWPLYLVMAGFAPTLMLVFGEGYDVASDVVVILSLTMLLATACGPVDSVLLMSGRSWLSLANNAGALALNVGLNLALIPLLGIRGAAISWSVAIVVRNLLPLVQVRRQLGMSPLTRSSLLVALTAVACFGVIGVVGLVLDPSTVVACALIGLGVAAYGASTWSLRDRLGLAAFRSTLRTRQSRTAAVPR</sequence>
<dbReference type="InterPro" id="IPR050833">
    <property type="entry name" value="Poly_Biosynth_Transport"/>
</dbReference>
<feature type="transmembrane region" description="Helical" evidence="6">
    <location>
        <begin position="448"/>
        <end position="468"/>
    </location>
</feature>
<evidence type="ECO:0000313" key="7">
    <source>
        <dbReference type="EMBL" id="MFD1947912.1"/>
    </source>
</evidence>
<name>A0ABW4TMK3_9ACTN</name>
<evidence type="ECO:0000256" key="3">
    <source>
        <dbReference type="ARBA" id="ARBA00022692"/>
    </source>
</evidence>
<feature type="transmembrane region" description="Helical" evidence="6">
    <location>
        <begin position="170"/>
        <end position="190"/>
    </location>
</feature>
<feature type="transmembrane region" description="Helical" evidence="6">
    <location>
        <begin position="196"/>
        <end position="216"/>
    </location>
</feature>
<evidence type="ECO:0000256" key="2">
    <source>
        <dbReference type="ARBA" id="ARBA00022475"/>
    </source>
</evidence>
<dbReference type="PANTHER" id="PTHR30250:SF11">
    <property type="entry name" value="O-ANTIGEN TRANSPORTER-RELATED"/>
    <property type="match status" value="1"/>
</dbReference>
<feature type="transmembrane region" description="Helical" evidence="6">
    <location>
        <begin position="97"/>
        <end position="118"/>
    </location>
</feature>
<proteinExistence type="predicted"/>
<keyword evidence="8" id="KW-1185">Reference proteome</keyword>
<keyword evidence="2" id="KW-1003">Cell membrane</keyword>
<comment type="caution">
    <text evidence="7">The sequence shown here is derived from an EMBL/GenBank/DDBJ whole genome shotgun (WGS) entry which is preliminary data.</text>
</comment>
<organism evidence="7 8">
    <name type="scientific">Nocardioides aestuarii</name>
    <dbReference type="NCBI Taxonomy" id="252231"/>
    <lineage>
        <taxon>Bacteria</taxon>
        <taxon>Bacillati</taxon>
        <taxon>Actinomycetota</taxon>
        <taxon>Actinomycetes</taxon>
        <taxon>Propionibacteriales</taxon>
        <taxon>Nocardioidaceae</taxon>
        <taxon>Nocardioides</taxon>
    </lineage>
</organism>
<reference evidence="8" key="1">
    <citation type="journal article" date="2019" name="Int. J. Syst. Evol. Microbiol.">
        <title>The Global Catalogue of Microorganisms (GCM) 10K type strain sequencing project: providing services to taxonomists for standard genome sequencing and annotation.</title>
        <authorList>
            <consortium name="The Broad Institute Genomics Platform"/>
            <consortium name="The Broad Institute Genome Sequencing Center for Infectious Disease"/>
            <person name="Wu L."/>
            <person name="Ma J."/>
        </authorList>
    </citation>
    <scope>NUCLEOTIDE SEQUENCE [LARGE SCALE GENOMIC DNA]</scope>
    <source>
        <strain evidence="8">CGMCC 1.12477</strain>
    </source>
</reference>
<keyword evidence="4 6" id="KW-1133">Transmembrane helix</keyword>
<dbReference type="EMBL" id="JBHUGD010000003">
    <property type="protein sequence ID" value="MFD1947912.1"/>
    <property type="molecule type" value="Genomic_DNA"/>
</dbReference>
<accession>A0ABW4TMK3</accession>
<feature type="transmembrane region" description="Helical" evidence="6">
    <location>
        <begin position="330"/>
        <end position="350"/>
    </location>
</feature>
<dbReference type="Pfam" id="PF01554">
    <property type="entry name" value="MatE"/>
    <property type="match status" value="1"/>
</dbReference>
<evidence type="ECO:0000256" key="6">
    <source>
        <dbReference type="SAM" id="Phobius"/>
    </source>
</evidence>
<keyword evidence="5 6" id="KW-0472">Membrane</keyword>
<feature type="transmembrane region" description="Helical" evidence="6">
    <location>
        <begin position="395"/>
        <end position="412"/>
    </location>
</feature>
<evidence type="ECO:0000313" key="8">
    <source>
        <dbReference type="Proteomes" id="UP001597351"/>
    </source>
</evidence>
<protein>
    <submittedName>
        <fullName evidence="7">Lipopolysaccharide biosynthesis protein</fullName>
    </submittedName>
</protein>
<keyword evidence="3 6" id="KW-0812">Transmembrane</keyword>
<evidence type="ECO:0000256" key="5">
    <source>
        <dbReference type="ARBA" id="ARBA00023136"/>
    </source>
</evidence>
<comment type="subcellular location">
    <subcellularLocation>
        <location evidence="1">Cell membrane</location>
        <topology evidence="1">Multi-pass membrane protein</topology>
    </subcellularLocation>
</comment>
<gene>
    <name evidence="7" type="ORF">ACFSDE_14020</name>
</gene>
<evidence type="ECO:0000256" key="4">
    <source>
        <dbReference type="ARBA" id="ARBA00022989"/>
    </source>
</evidence>
<evidence type="ECO:0000256" key="1">
    <source>
        <dbReference type="ARBA" id="ARBA00004651"/>
    </source>
</evidence>
<feature type="transmembrane region" description="Helical" evidence="6">
    <location>
        <begin position="474"/>
        <end position="495"/>
    </location>
</feature>
<dbReference type="PANTHER" id="PTHR30250">
    <property type="entry name" value="PST FAMILY PREDICTED COLANIC ACID TRANSPORTER"/>
    <property type="match status" value="1"/>
</dbReference>
<feature type="transmembrane region" description="Helical" evidence="6">
    <location>
        <begin position="138"/>
        <end position="158"/>
    </location>
</feature>
<feature type="transmembrane region" description="Helical" evidence="6">
    <location>
        <begin position="24"/>
        <end position="43"/>
    </location>
</feature>
<feature type="transmembrane region" description="Helical" evidence="6">
    <location>
        <begin position="362"/>
        <end position="383"/>
    </location>
</feature>